<feature type="transmembrane region" description="Helical" evidence="7">
    <location>
        <begin position="360"/>
        <end position="389"/>
    </location>
</feature>
<dbReference type="STRING" id="64702.SAMN05443377_12514"/>
<sequence>MATRNHSLGKTLFGIYGPTLLASIGFGAVIPLVAIQARDLGASVGLAAFITALRGIAQVVGDLPAGILAELLGERIAIAGACFTDAVTMALIFLTHSLPVLAIAVFLQGFTASVFNLARQTYLTENIPLHWRARAMSSLGGVFRVGWFVGPLISAAVVNRWSMPVAFAFSGLMSFGAGLVTLFMPNLPGETAHNVQAIRQRRATHHMSTWSVLRKHSHVLLTMGTGCMALMLIRSVRQTIIPLWAEAHGVSPAATSLIYSISMAFDVLLFFPGGAIMDAFGRWWVTIPAISTMSVCLLLMPLTHSFGTITLVACILGIGNGLSSGIVLTLGSDFSPEEGRAAFLAGWRMLSDSGSAMGPLIISGVAAVAGLATSSLVVGLLGLAGAGWLAKYVPRTGTAALEERARKASGEGGKAAG</sequence>
<keyword evidence="2" id="KW-0813">Transport</keyword>
<dbReference type="InterPro" id="IPR050171">
    <property type="entry name" value="MFS_Transporters"/>
</dbReference>
<dbReference type="InterPro" id="IPR020846">
    <property type="entry name" value="MFS_dom"/>
</dbReference>
<evidence type="ECO:0000259" key="8">
    <source>
        <dbReference type="PROSITE" id="PS50850"/>
    </source>
</evidence>
<proteinExistence type="predicted"/>
<feature type="transmembrane region" description="Helical" evidence="7">
    <location>
        <begin position="309"/>
        <end position="330"/>
    </location>
</feature>
<feature type="transmembrane region" description="Helical" evidence="7">
    <location>
        <begin position="283"/>
        <end position="302"/>
    </location>
</feature>
<feature type="transmembrane region" description="Helical" evidence="7">
    <location>
        <begin position="217"/>
        <end position="236"/>
    </location>
</feature>
<feature type="transmembrane region" description="Helical" evidence="7">
    <location>
        <begin position="165"/>
        <end position="184"/>
    </location>
</feature>
<reference evidence="9 10" key="1">
    <citation type="submission" date="2016-10" db="EMBL/GenBank/DDBJ databases">
        <authorList>
            <person name="de Groot N.N."/>
        </authorList>
    </citation>
    <scope>NUCLEOTIDE SEQUENCE [LARGE SCALE GENOMIC DNA]</scope>
    <source>
        <strain evidence="9 10">DSM 16859</strain>
    </source>
</reference>
<evidence type="ECO:0000313" key="10">
    <source>
        <dbReference type="Proteomes" id="UP000198815"/>
    </source>
</evidence>
<dbReference type="GO" id="GO:0005886">
    <property type="term" value="C:plasma membrane"/>
    <property type="evidence" value="ECO:0007669"/>
    <property type="project" value="UniProtKB-SubCell"/>
</dbReference>
<dbReference type="GO" id="GO:0022857">
    <property type="term" value="F:transmembrane transporter activity"/>
    <property type="evidence" value="ECO:0007669"/>
    <property type="project" value="InterPro"/>
</dbReference>
<keyword evidence="6 7" id="KW-0472">Membrane</keyword>
<dbReference type="Proteomes" id="UP000198815">
    <property type="component" value="Unassembled WGS sequence"/>
</dbReference>
<feature type="transmembrane region" description="Helical" evidence="7">
    <location>
        <begin position="12"/>
        <end position="33"/>
    </location>
</feature>
<evidence type="ECO:0000256" key="4">
    <source>
        <dbReference type="ARBA" id="ARBA00022692"/>
    </source>
</evidence>
<protein>
    <submittedName>
        <fullName evidence="9">Predicted arabinose efflux permease, MFS family</fullName>
    </submittedName>
</protein>
<evidence type="ECO:0000256" key="3">
    <source>
        <dbReference type="ARBA" id="ARBA00022475"/>
    </source>
</evidence>
<feature type="transmembrane region" description="Helical" evidence="7">
    <location>
        <begin position="138"/>
        <end position="158"/>
    </location>
</feature>
<feature type="transmembrane region" description="Helical" evidence="7">
    <location>
        <begin position="100"/>
        <end position="118"/>
    </location>
</feature>
<keyword evidence="3" id="KW-1003">Cell membrane</keyword>
<dbReference type="PROSITE" id="PS50850">
    <property type="entry name" value="MFS"/>
    <property type="match status" value="1"/>
</dbReference>
<dbReference type="Gene3D" id="1.20.1250.20">
    <property type="entry name" value="MFS general substrate transporter like domains"/>
    <property type="match status" value="2"/>
</dbReference>
<gene>
    <name evidence="9" type="ORF">SAMN05443377_12514</name>
</gene>
<dbReference type="CDD" id="cd17325">
    <property type="entry name" value="MFS_MdtG_SLC18_like"/>
    <property type="match status" value="1"/>
</dbReference>
<keyword evidence="5 7" id="KW-1133">Transmembrane helix</keyword>
<comment type="subcellular location">
    <subcellularLocation>
        <location evidence="1">Cell membrane</location>
        <topology evidence="1">Multi-pass membrane protein</topology>
    </subcellularLocation>
</comment>
<name>A0A1H9TM89_9ACTN</name>
<evidence type="ECO:0000256" key="6">
    <source>
        <dbReference type="ARBA" id="ARBA00023136"/>
    </source>
</evidence>
<accession>A0A1H9TM89</accession>
<feature type="domain" description="Major facilitator superfamily (MFS) profile" evidence="8">
    <location>
        <begin position="11"/>
        <end position="397"/>
    </location>
</feature>
<evidence type="ECO:0000256" key="7">
    <source>
        <dbReference type="SAM" id="Phobius"/>
    </source>
</evidence>
<evidence type="ECO:0000256" key="1">
    <source>
        <dbReference type="ARBA" id="ARBA00004651"/>
    </source>
</evidence>
<evidence type="ECO:0000256" key="2">
    <source>
        <dbReference type="ARBA" id="ARBA00022448"/>
    </source>
</evidence>
<evidence type="ECO:0000256" key="5">
    <source>
        <dbReference type="ARBA" id="ARBA00022989"/>
    </source>
</evidence>
<dbReference type="SUPFAM" id="SSF103473">
    <property type="entry name" value="MFS general substrate transporter"/>
    <property type="match status" value="1"/>
</dbReference>
<dbReference type="InterPro" id="IPR036259">
    <property type="entry name" value="MFS_trans_sf"/>
</dbReference>
<dbReference type="InterPro" id="IPR011701">
    <property type="entry name" value="MFS"/>
</dbReference>
<dbReference type="RefSeq" id="WP_245725832.1">
    <property type="nucleotide sequence ID" value="NZ_FOGZ01000025.1"/>
</dbReference>
<dbReference type="AlphaFoldDB" id="A0A1H9TM89"/>
<dbReference type="PANTHER" id="PTHR23517">
    <property type="entry name" value="RESISTANCE PROTEIN MDTM, PUTATIVE-RELATED-RELATED"/>
    <property type="match status" value="1"/>
</dbReference>
<keyword evidence="4 7" id="KW-0812">Transmembrane</keyword>
<dbReference type="PANTHER" id="PTHR23517:SF3">
    <property type="entry name" value="INTEGRAL MEMBRANE TRANSPORT PROTEIN"/>
    <property type="match status" value="1"/>
</dbReference>
<evidence type="ECO:0000313" key="9">
    <source>
        <dbReference type="EMBL" id="SER98266.1"/>
    </source>
</evidence>
<organism evidence="9 10">
    <name type="scientific">Propionibacterium cyclohexanicum</name>
    <dbReference type="NCBI Taxonomy" id="64702"/>
    <lineage>
        <taxon>Bacteria</taxon>
        <taxon>Bacillati</taxon>
        <taxon>Actinomycetota</taxon>
        <taxon>Actinomycetes</taxon>
        <taxon>Propionibacteriales</taxon>
        <taxon>Propionibacteriaceae</taxon>
        <taxon>Propionibacterium</taxon>
    </lineage>
</organism>
<dbReference type="Pfam" id="PF07690">
    <property type="entry name" value="MFS_1"/>
    <property type="match status" value="1"/>
</dbReference>
<keyword evidence="10" id="KW-1185">Reference proteome</keyword>
<dbReference type="EMBL" id="FOGZ01000025">
    <property type="protein sequence ID" value="SER98266.1"/>
    <property type="molecule type" value="Genomic_DNA"/>
</dbReference>